<dbReference type="EMBL" id="CAEZZD010000020">
    <property type="protein sequence ID" value="CAB4742378.1"/>
    <property type="molecule type" value="Genomic_DNA"/>
</dbReference>
<dbReference type="AlphaFoldDB" id="A0A6J6T5S1"/>
<organism evidence="1">
    <name type="scientific">freshwater metagenome</name>
    <dbReference type="NCBI Taxonomy" id="449393"/>
    <lineage>
        <taxon>unclassified sequences</taxon>
        <taxon>metagenomes</taxon>
        <taxon>ecological metagenomes</taxon>
    </lineage>
</organism>
<accession>A0A6J6T5S1</accession>
<reference evidence="1" key="1">
    <citation type="submission" date="2020-05" db="EMBL/GenBank/DDBJ databases">
        <authorList>
            <person name="Chiriac C."/>
            <person name="Salcher M."/>
            <person name="Ghai R."/>
            <person name="Kavagutti S V."/>
        </authorList>
    </citation>
    <scope>NUCLEOTIDE SEQUENCE</scope>
</reference>
<proteinExistence type="predicted"/>
<name>A0A6J6T5S1_9ZZZZ</name>
<dbReference type="EMBL" id="CAFBQG010000154">
    <property type="protein sequence ID" value="CAB5053060.1"/>
    <property type="molecule type" value="Genomic_DNA"/>
</dbReference>
<protein>
    <submittedName>
        <fullName evidence="1">Unannotated protein</fullName>
    </submittedName>
</protein>
<evidence type="ECO:0000313" key="1">
    <source>
        <dbReference type="EMBL" id="CAB4742378.1"/>
    </source>
</evidence>
<sequence>MDTRGNVTPTVDAIELPHPPAAITTKSAEITPVAVRTPVTFDPTVSIPVTVVLPINVAPFDCARSP</sequence>
<evidence type="ECO:0000313" key="2">
    <source>
        <dbReference type="EMBL" id="CAB5053060.1"/>
    </source>
</evidence>
<gene>
    <name evidence="1" type="ORF">UFOPK2824_00226</name>
    <name evidence="2" type="ORF">UFOPK4301_01111</name>
</gene>